<dbReference type="EMBL" id="KP071917">
    <property type="protein sequence ID" value="AJM71477.1"/>
    <property type="molecule type" value="mRNA"/>
</dbReference>
<organism evidence="2">
    <name type="scientific">Tenebrio molitor</name>
    <name type="common">Yellow mealworm beetle</name>
    <dbReference type="NCBI Taxonomy" id="7067"/>
    <lineage>
        <taxon>Eukaryota</taxon>
        <taxon>Metazoa</taxon>
        <taxon>Ecdysozoa</taxon>
        <taxon>Arthropoda</taxon>
        <taxon>Hexapoda</taxon>
        <taxon>Insecta</taxon>
        <taxon>Pterygota</taxon>
        <taxon>Neoptera</taxon>
        <taxon>Endopterygota</taxon>
        <taxon>Coleoptera</taxon>
        <taxon>Polyphaga</taxon>
        <taxon>Cucujiformia</taxon>
        <taxon>Tenebrionidae</taxon>
        <taxon>Tenebrio</taxon>
    </lineage>
</organism>
<dbReference type="SUPFAM" id="SSF47565">
    <property type="entry name" value="Insect pheromone/odorant-binding proteins"/>
    <property type="match status" value="1"/>
</dbReference>
<proteinExistence type="evidence at transcript level"/>
<evidence type="ECO:0000256" key="1">
    <source>
        <dbReference type="SAM" id="SignalP"/>
    </source>
</evidence>
<feature type="chain" id="PRO_5002183314" evidence="1">
    <location>
        <begin position="22"/>
        <end position="130"/>
    </location>
</feature>
<protein>
    <submittedName>
        <fullName evidence="2">Odorant-binding protein 3 mRNA</fullName>
    </submittedName>
</protein>
<dbReference type="GO" id="GO:0005549">
    <property type="term" value="F:odorant binding"/>
    <property type="evidence" value="ECO:0007669"/>
    <property type="project" value="InterPro"/>
</dbReference>
<feature type="signal peptide" evidence="1">
    <location>
        <begin position="1"/>
        <end position="21"/>
    </location>
</feature>
<reference evidence="2" key="1">
    <citation type="journal article" date="2015" name="Comp. Biochem. Physiol. Part D Genomics Proteomics">
        <title>Identification of candidate chemosensory genes in the antennal transcriptome of Tenebrio molitor (Coleoptera: Tenebrionidae).</title>
        <authorList>
            <person name="Liu S."/>
            <person name="Rao X.J."/>
            <person name="Li M.Y."/>
            <person name="Feng M.F."/>
            <person name="He M.Z."/>
            <person name="Li S.G."/>
        </authorList>
    </citation>
    <scope>NUCLEOTIDE SEQUENCE</scope>
    <source>
        <strain evidence="2">AAU-P</strain>
    </source>
</reference>
<sequence length="130" mass="15240">MFYQPVYFISVLLCCLVTVSTQHPLDTETNLNDDKSEIDYDCLNESNATVDLLKQYHGEESKEMLCFIKCRFRKQNFIYEDGTVGYDLLEKRINELVDENQEKNFDCLKTMPQILSCDDMKILLECIKSI</sequence>
<dbReference type="Gene3D" id="1.10.238.20">
    <property type="entry name" value="Pheromone/general odorant binding protein domain"/>
    <property type="match status" value="1"/>
</dbReference>
<dbReference type="Pfam" id="PF01395">
    <property type="entry name" value="PBP_GOBP"/>
    <property type="match status" value="1"/>
</dbReference>
<keyword evidence="1" id="KW-0732">Signal</keyword>
<dbReference type="OrthoDB" id="6621861at2759"/>
<accession>A0A0C5B5V7</accession>
<dbReference type="CDD" id="cd23992">
    <property type="entry name" value="PBP_GOBP"/>
    <property type="match status" value="1"/>
</dbReference>
<dbReference type="AlphaFoldDB" id="A0A0C5B5V7"/>
<dbReference type="InterPro" id="IPR036728">
    <property type="entry name" value="PBP_GOBP_sf"/>
</dbReference>
<name>A0A0C5B5V7_TENMO</name>
<dbReference type="InterPro" id="IPR006170">
    <property type="entry name" value="PBP/GOBP"/>
</dbReference>
<evidence type="ECO:0000313" key="2">
    <source>
        <dbReference type="EMBL" id="AJM71477.1"/>
    </source>
</evidence>